<dbReference type="Pfam" id="PF11932">
    <property type="entry name" value="DUF3450"/>
    <property type="match status" value="1"/>
</dbReference>
<protein>
    <submittedName>
        <fullName evidence="3">DUF3450 domain-containing protein</fullName>
    </submittedName>
</protein>
<accession>A0A520MEH8</accession>
<evidence type="ECO:0000256" key="2">
    <source>
        <dbReference type="SAM" id="SignalP"/>
    </source>
</evidence>
<feature type="chain" id="PRO_5022245786" evidence="2">
    <location>
        <begin position="27"/>
        <end position="260"/>
    </location>
</feature>
<keyword evidence="2" id="KW-0732">Signal</keyword>
<proteinExistence type="predicted"/>
<dbReference type="PIRSF" id="PIRSF028069">
    <property type="entry name" value="UCP028069"/>
    <property type="match status" value="1"/>
</dbReference>
<gene>
    <name evidence="3" type="ORF">EVB03_06895</name>
</gene>
<evidence type="ECO:0000313" key="3">
    <source>
        <dbReference type="EMBL" id="RZO19628.1"/>
    </source>
</evidence>
<organism evidence="3 4">
    <name type="scientific">SAR92 clade bacterium</name>
    <dbReference type="NCBI Taxonomy" id="2315479"/>
    <lineage>
        <taxon>Bacteria</taxon>
        <taxon>Pseudomonadati</taxon>
        <taxon>Pseudomonadota</taxon>
        <taxon>Gammaproteobacteria</taxon>
        <taxon>Cellvibrionales</taxon>
        <taxon>Porticoccaceae</taxon>
        <taxon>SAR92 clade</taxon>
    </lineage>
</organism>
<dbReference type="Proteomes" id="UP000315889">
    <property type="component" value="Unassembled WGS sequence"/>
</dbReference>
<dbReference type="EMBL" id="SHBP01000009">
    <property type="protein sequence ID" value="RZO19628.1"/>
    <property type="molecule type" value="Genomic_DNA"/>
</dbReference>
<name>A0A520MEH8_9GAMM</name>
<dbReference type="AlphaFoldDB" id="A0A520MEH8"/>
<sequence length="260" mass="28928">MKKQPLKALALISALVGGLTATAVQATEVSDVLKAGAAKVQTAKTSQTKVDRIADQTDELLQEFKQVNKQIESLRVYNSQLDRQIDSQKVMMAELKESIANATVIERGVTPLMVSMLAGLEDFVALDMPFKKDDRLDAIADLNINLDSAKFSAAEKFRQILELYDIESEYSLSLESYRDMIDINADGSEVEVDMLRIGRVALMYQTKDKSQSGAWNKTTGSWETLDSEYRRPIDQGIRIAKKLNTQDVMEMPITAPEAAQ</sequence>
<keyword evidence="1" id="KW-0175">Coiled coil</keyword>
<feature type="coiled-coil region" evidence="1">
    <location>
        <begin position="50"/>
        <end position="98"/>
    </location>
</feature>
<evidence type="ECO:0000256" key="1">
    <source>
        <dbReference type="SAM" id="Coils"/>
    </source>
</evidence>
<evidence type="ECO:0000313" key="4">
    <source>
        <dbReference type="Proteomes" id="UP000315889"/>
    </source>
</evidence>
<reference evidence="3 4" key="1">
    <citation type="submission" date="2019-02" db="EMBL/GenBank/DDBJ databases">
        <title>Prokaryotic population dynamics and viral predation in marine succession experiment using metagenomics: the confinement effect.</title>
        <authorList>
            <person name="Haro-Moreno J.M."/>
            <person name="Rodriguez-Valera F."/>
            <person name="Lopez-Perez M."/>
        </authorList>
    </citation>
    <scope>NUCLEOTIDE SEQUENCE [LARGE SCALE GENOMIC DNA]</scope>
    <source>
        <strain evidence="3">MED-G170</strain>
    </source>
</reference>
<comment type="caution">
    <text evidence="3">The sequence shown here is derived from an EMBL/GenBank/DDBJ whole genome shotgun (WGS) entry which is preliminary data.</text>
</comment>
<dbReference type="InterPro" id="IPR016866">
    <property type="entry name" value="UCP028069"/>
</dbReference>
<feature type="signal peptide" evidence="2">
    <location>
        <begin position="1"/>
        <end position="26"/>
    </location>
</feature>